<organism evidence="1 2">
    <name type="scientific">Candidatus Raymondbacteria bacterium RIFOXYD12_FULL_49_13</name>
    <dbReference type="NCBI Taxonomy" id="1817890"/>
    <lineage>
        <taxon>Bacteria</taxon>
        <taxon>Raymondiibacteriota</taxon>
    </lineage>
</organism>
<evidence type="ECO:0000313" key="1">
    <source>
        <dbReference type="EMBL" id="OGK02495.1"/>
    </source>
</evidence>
<dbReference type="AlphaFoldDB" id="A0A1F7F739"/>
<dbReference type="EMBL" id="MFYX01000107">
    <property type="protein sequence ID" value="OGK02495.1"/>
    <property type="molecule type" value="Genomic_DNA"/>
</dbReference>
<gene>
    <name evidence="1" type="ORF">A2519_12200</name>
</gene>
<name>A0A1F7F739_UNCRA</name>
<dbReference type="Proteomes" id="UP000179243">
    <property type="component" value="Unassembled WGS sequence"/>
</dbReference>
<protein>
    <submittedName>
        <fullName evidence="1">Uncharacterized protein</fullName>
    </submittedName>
</protein>
<reference evidence="1 2" key="1">
    <citation type="journal article" date="2016" name="Nat. Commun.">
        <title>Thousands of microbial genomes shed light on interconnected biogeochemical processes in an aquifer system.</title>
        <authorList>
            <person name="Anantharaman K."/>
            <person name="Brown C.T."/>
            <person name="Hug L.A."/>
            <person name="Sharon I."/>
            <person name="Castelle C.J."/>
            <person name="Probst A.J."/>
            <person name="Thomas B.C."/>
            <person name="Singh A."/>
            <person name="Wilkins M.J."/>
            <person name="Karaoz U."/>
            <person name="Brodie E.L."/>
            <person name="Williams K.H."/>
            <person name="Hubbard S.S."/>
            <person name="Banfield J.F."/>
        </authorList>
    </citation>
    <scope>NUCLEOTIDE SEQUENCE [LARGE SCALE GENOMIC DNA]</scope>
</reference>
<evidence type="ECO:0000313" key="2">
    <source>
        <dbReference type="Proteomes" id="UP000179243"/>
    </source>
</evidence>
<comment type="caution">
    <text evidence="1">The sequence shown here is derived from an EMBL/GenBank/DDBJ whole genome shotgun (WGS) entry which is preliminary data.</text>
</comment>
<sequence length="242" mass="28027">MTEQEYHSGLNKIIRFQCFQFRKSPLRIHITGIDDLTGEIGNSIRISIGPKGGRIRIQLLKETNVHDVVKTILCRELWNIEARQNLSIENSFKYLVVCVLQWVAIGQHLNKKHGISDFFTVEFWEKNKPGYKHSLGTPWPGTILELVRLYQFLPGDPTGGINYGLGGLKDLESIPLTAIWGLIPGDAPVNIYYYLRNFREKKYKTWEDFETTEKFTRKGLMNACKRYNLTPPRMKPGRRVNE</sequence>
<accession>A0A1F7F739</accession>
<proteinExistence type="predicted"/>